<evidence type="ECO:0000259" key="1">
    <source>
        <dbReference type="Pfam" id="PF12770"/>
    </source>
</evidence>
<evidence type="ECO:0000313" key="4">
    <source>
        <dbReference type="Proteomes" id="UP001428290"/>
    </source>
</evidence>
<organism evidence="3 4">
    <name type="scientific">Herpetosiphon gulosus</name>
    <dbReference type="NCBI Taxonomy" id="1973496"/>
    <lineage>
        <taxon>Bacteria</taxon>
        <taxon>Bacillati</taxon>
        <taxon>Chloroflexota</taxon>
        <taxon>Chloroflexia</taxon>
        <taxon>Herpetosiphonales</taxon>
        <taxon>Herpetosiphonaceae</taxon>
        <taxon>Herpetosiphon</taxon>
    </lineage>
</organism>
<feature type="domain" description="CHAT" evidence="1">
    <location>
        <begin position="103"/>
        <end position="381"/>
    </location>
</feature>
<dbReference type="SUPFAM" id="SSF48452">
    <property type="entry name" value="TPR-like"/>
    <property type="match status" value="2"/>
</dbReference>
<protein>
    <recommendedName>
        <fullName evidence="5">CHAT domain-containing protein</fullName>
    </recommendedName>
</protein>
<dbReference type="SUPFAM" id="SSF52540">
    <property type="entry name" value="P-loop containing nucleoside triphosphate hydrolases"/>
    <property type="match status" value="1"/>
</dbReference>
<dbReference type="InterPro" id="IPR024983">
    <property type="entry name" value="CHAT_dom"/>
</dbReference>
<dbReference type="SMART" id="SM00028">
    <property type="entry name" value="TPR"/>
    <property type="match status" value="5"/>
</dbReference>
<dbReference type="InterPro" id="IPR049945">
    <property type="entry name" value="AAA_22"/>
</dbReference>
<sequence>MSQPNTLTLECTPAAADSPDLAHWTLRFHQLTASGSLPKLPTKQQRIDLRWYFEEYLQWPFLEFRQRAAAIEAELVTLGKTLFKAIFKSSADAAEIYAEWMQGDAGVPTLQILSLIPAVLSVPWELLHDDFGFLNQRRRNPVAIYRTVATVRSHMMAQQIAMPLRILVVVARPDDQGFLDPRTSAQTIFAELQQLENDQKLKPGMIELEFLRPPTYDQLARRLQDATKPVHVLHFDGHGGFPTSRQTSQQDSLYKSADVPQGILAFENANYQGDDVKASRFAALLNDTGVRLVLLDACQTSVMDTSTSDDAEYQKQQALSSVATQLLTAGVPAVVAMSASVLPITTAIFFGEFYGLIAKGEPVPVALERARQALQSQPVRLHLARNSEHPADPISLADWWMPHFYQQVAINLTPTGKPRRPKPAKLSGFVENPLQRPFVGRAKELLQMERALLNGKIVLLYGFGGIGKTRLASEAAAWLTQTNLYHGALLLSFEHGGSQIALLSAIARHYELPEIDSHDLQAALQRFKPHLRSKPLLIIADNLESILPNAGNAELHVLDANERHALWDCVLGLRQAGAGIMLTCRDYDLQDSRLEQGPFTHLVAMRGLDAPAAYRFATTLLDDLAIDRRRAPKPQLSTLLTRLDHHPLAMGLTLRALRDPNLSIEQLLNDYSSALGQFTDEASPNQRHSSLEASLTYSLQRLSPDQREWLARLAPFEGGALEPYLLEITEIPAEQWPQLRAALEHAALIVPVAIEHIIVPFLRFHPTLTPYLRQQHPTSPELEQRFAVRYYQVSHYCYQQDRQNPQVIRALVRYELPNLQRAIQGLLSLKEINAAVDMADNLNKFYNNFGMQRERNLLNQQLAQHMVVNEQLSAAEYLHESGLGDADYSQGRYDQALQRFGQLVARIEQQPADQPRGVGSYQHCLTLTRIGRCLHRLGQPAQAQGFQQQALTMLEHLHSQAPDNTYLRQKSNCLIDLADCHRDQGQFAQAKNYYEQVLAIAKQLGDARNQAVSFGQLGLLALEQRQYAEANQHYAAALAICQHLNEPSMMAGCYHQLGMVAEQQQAWSSAEHYYRQSLAIEEGLRDSLGAAQTCNQLATVTASAGKPSEAEGWFQRALQTPNMPAINRARWLNNLANLLANQIQAGAWQSSRLAEALAYAEQALAIRKALDPAIAEIWTTFGILARLADLAAQTAQAAGYRQQERTAFAAHAANRWHIDQQFGQLITAIVAATQGNQELRAAVEQVLPQLDAKGWKISEAVQRIWAGERDWHDLCAEIGSNSALLIVRVLEELEKVGDNQHHAASSQPIPPIASQIAPWLAGERDEASFIGLLDAINHAVVTALHGNDESARKTLVTQLDALGQRDDLPMDDARIFVQTLQAWLRGDAAQWQTLLPQVSERFQAVITQMQIAIHPIYRQVMPLLQAAADALHRNDPTITDQLIDHLTTMSDQAAEGESEESPWMDAARALRAARAILHGEAIDVTGLGEIYQAMLGQLQAIAVNRPGTVK</sequence>
<feature type="domain" description="ORC1/DEAH AAA+ ATPase" evidence="2">
    <location>
        <begin position="455"/>
        <end position="556"/>
    </location>
</feature>
<dbReference type="EMBL" id="BAABRU010000029">
    <property type="protein sequence ID" value="GAA5531028.1"/>
    <property type="molecule type" value="Genomic_DNA"/>
</dbReference>
<reference evidence="3 4" key="1">
    <citation type="submission" date="2024-02" db="EMBL/GenBank/DDBJ databases">
        <title>Herpetosiphon gulosus NBRC 112829.</title>
        <authorList>
            <person name="Ichikawa N."/>
            <person name="Katano-Makiyama Y."/>
            <person name="Hidaka K."/>
        </authorList>
    </citation>
    <scope>NUCLEOTIDE SEQUENCE [LARGE SCALE GENOMIC DNA]</scope>
    <source>
        <strain evidence="3 4">NBRC 112829</strain>
    </source>
</reference>
<dbReference type="PANTHER" id="PTHR47691">
    <property type="entry name" value="REGULATOR-RELATED"/>
    <property type="match status" value="1"/>
</dbReference>
<evidence type="ECO:0000313" key="3">
    <source>
        <dbReference type="EMBL" id="GAA5531028.1"/>
    </source>
</evidence>
<evidence type="ECO:0000259" key="2">
    <source>
        <dbReference type="Pfam" id="PF13401"/>
    </source>
</evidence>
<proteinExistence type="predicted"/>
<dbReference type="Gene3D" id="1.25.40.10">
    <property type="entry name" value="Tetratricopeptide repeat domain"/>
    <property type="match status" value="2"/>
</dbReference>
<dbReference type="Pfam" id="PF13424">
    <property type="entry name" value="TPR_12"/>
    <property type="match status" value="2"/>
</dbReference>
<accession>A0ABP9X844</accession>
<keyword evidence="4" id="KW-1185">Reference proteome</keyword>
<dbReference type="Proteomes" id="UP001428290">
    <property type="component" value="Unassembled WGS sequence"/>
</dbReference>
<dbReference type="RefSeq" id="WP_345724614.1">
    <property type="nucleotide sequence ID" value="NZ_BAABRU010000029.1"/>
</dbReference>
<dbReference type="Gene3D" id="3.40.50.300">
    <property type="entry name" value="P-loop containing nucleotide triphosphate hydrolases"/>
    <property type="match status" value="1"/>
</dbReference>
<evidence type="ECO:0008006" key="5">
    <source>
        <dbReference type="Google" id="ProtNLM"/>
    </source>
</evidence>
<dbReference type="InterPro" id="IPR027417">
    <property type="entry name" value="P-loop_NTPase"/>
</dbReference>
<dbReference type="Pfam" id="PF12770">
    <property type="entry name" value="CHAT"/>
    <property type="match status" value="1"/>
</dbReference>
<dbReference type="Pfam" id="PF13401">
    <property type="entry name" value="AAA_22"/>
    <property type="match status" value="1"/>
</dbReference>
<comment type="caution">
    <text evidence="3">The sequence shown here is derived from an EMBL/GenBank/DDBJ whole genome shotgun (WGS) entry which is preliminary data.</text>
</comment>
<name>A0ABP9X844_9CHLR</name>
<dbReference type="InterPro" id="IPR011990">
    <property type="entry name" value="TPR-like_helical_dom_sf"/>
</dbReference>
<gene>
    <name evidence="3" type="ORF">Hgul01_04852</name>
</gene>
<dbReference type="InterPro" id="IPR019734">
    <property type="entry name" value="TPR_rpt"/>
</dbReference>
<dbReference type="PANTHER" id="PTHR47691:SF3">
    <property type="entry name" value="HTH-TYPE TRANSCRIPTIONAL REGULATOR RV0890C-RELATED"/>
    <property type="match status" value="1"/>
</dbReference>